<dbReference type="InterPro" id="IPR002347">
    <property type="entry name" value="SDR_fam"/>
</dbReference>
<evidence type="ECO:0000313" key="4">
    <source>
        <dbReference type="EMBL" id="CAA9378779.1"/>
    </source>
</evidence>
<name>A0A6J4N6E4_9ACTN</name>
<dbReference type="EMBL" id="CADCUL010000137">
    <property type="protein sequence ID" value="CAA9378779.1"/>
    <property type="molecule type" value="Genomic_DNA"/>
</dbReference>
<dbReference type="FunFam" id="3.40.50.720:FF:000173">
    <property type="entry name" value="3-oxoacyl-[acyl-carrier protein] reductase"/>
    <property type="match status" value="1"/>
</dbReference>
<sequence length="257" mass="25598">MSGPIGGSVSRRVLVTGASRGIGRAIAAAFAAGGDRVAVHYGTSRESAQEVVASLSGEGHALVQADLADADAVRSAVDDAAGQLGGLDVLVNNAGVFVAHPPMQTSYADWQAAWARTLATNLVGAANATWCAVQHMVDAGGGAVVNVSSRGAFRGEPANPAYGASKAGMNAFGQSMAVALAPHGITVGTVAPGFVQTEMAKEALDGPGGDAVRAQSPFGRVATPAEVAAAVLWLASPEAVFSSGTIIDVNGASYLRS</sequence>
<dbReference type="InterPro" id="IPR020904">
    <property type="entry name" value="Sc_DH/Rdtase_CS"/>
</dbReference>
<gene>
    <name evidence="4" type="ORF">AVDCRST_MAG21-1647</name>
</gene>
<dbReference type="PRINTS" id="PR00080">
    <property type="entry name" value="SDRFAMILY"/>
</dbReference>
<evidence type="ECO:0000256" key="2">
    <source>
        <dbReference type="ARBA" id="ARBA00023002"/>
    </source>
</evidence>
<dbReference type="InterPro" id="IPR036291">
    <property type="entry name" value="NAD(P)-bd_dom_sf"/>
</dbReference>
<dbReference type="AlphaFoldDB" id="A0A6J4N6E4"/>
<dbReference type="Gene3D" id="3.40.50.720">
    <property type="entry name" value="NAD(P)-binding Rossmann-like Domain"/>
    <property type="match status" value="1"/>
</dbReference>
<comment type="similarity">
    <text evidence="1 3">Belongs to the short-chain dehydrogenases/reductases (SDR) family.</text>
</comment>
<proteinExistence type="inferred from homology"/>
<dbReference type="PRINTS" id="PR00081">
    <property type="entry name" value="GDHRDH"/>
</dbReference>
<dbReference type="PANTHER" id="PTHR43639:SF1">
    <property type="entry name" value="SHORT-CHAIN DEHYDROGENASE_REDUCTASE FAMILY PROTEIN"/>
    <property type="match status" value="1"/>
</dbReference>
<dbReference type="SUPFAM" id="SSF51735">
    <property type="entry name" value="NAD(P)-binding Rossmann-fold domains"/>
    <property type="match status" value="1"/>
</dbReference>
<accession>A0A6J4N6E4</accession>
<keyword evidence="2 4" id="KW-0560">Oxidoreductase</keyword>
<dbReference type="PROSITE" id="PS00061">
    <property type="entry name" value="ADH_SHORT"/>
    <property type="match status" value="1"/>
</dbReference>
<reference evidence="4" key="1">
    <citation type="submission" date="2020-02" db="EMBL/GenBank/DDBJ databases">
        <authorList>
            <person name="Meier V. D."/>
        </authorList>
    </citation>
    <scope>NUCLEOTIDE SEQUENCE</scope>
    <source>
        <strain evidence="4">AVDCRST_MAG21</strain>
    </source>
</reference>
<dbReference type="GO" id="GO:0004316">
    <property type="term" value="F:3-oxoacyl-[acyl-carrier-protein] reductase (NADPH) activity"/>
    <property type="evidence" value="ECO:0007669"/>
    <property type="project" value="UniProtKB-EC"/>
</dbReference>
<organism evidence="4">
    <name type="scientific">uncultured Nocardioidaceae bacterium</name>
    <dbReference type="NCBI Taxonomy" id="253824"/>
    <lineage>
        <taxon>Bacteria</taxon>
        <taxon>Bacillati</taxon>
        <taxon>Actinomycetota</taxon>
        <taxon>Actinomycetes</taxon>
        <taxon>Propionibacteriales</taxon>
        <taxon>Nocardioidaceae</taxon>
        <taxon>environmental samples</taxon>
    </lineage>
</organism>
<evidence type="ECO:0000256" key="1">
    <source>
        <dbReference type="ARBA" id="ARBA00006484"/>
    </source>
</evidence>
<dbReference type="Pfam" id="PF00106">
    <property type="entry name" value="adh_short"/>
    <property type="match status" value="1"/>
</dbReference>
<dbReference type="CDD" id="cd05233">
    <property type="entry name" value="SDR_c"/>
    <property type="match status" value="1"/>
</dbReference>
<protein>
    <submittedName>
        <fullName evidence="4">3-oxoacyl-[acyl-carrier protein] reductase</fullName>
        <ecNumber evidence="4">1.1.1.100</ecNumber>
    </submittedName>
</protein>
<dbReference type="EC" id="1.1.1.100" evidence="4"/>
<dbReference type="PANTHER" id="PTHR43639">
    <property type="entry name" value="OXIDOREDUCTASE, SHORT-CHAIN DEHYDROGENASE/REDUCTASE FAMILY (AFU_ORTHOLOGUE AFUA_5G02870)"/>
    <property type="match status" value="1"/>
</dbReference>
<evidence type="ECO:0000256" key="3">
    <source>
        <dbReference type="RuleBase" id="RU000363"/>
    </source>
</evidence>